<gene>
    <name evidence="1" type="ORF">FIBSPDRAFT_261289</name>
</gene>
<dbReference type="OrthoDB" id="3056031at2759"/>
<evidence type="ECO:0000313" key="2">
    <source>
        <dbReference type="Proteomes" id="UP000076532"/>
    </source>
</evidence>
<dbReference type="EMBL" id="KV417719">
    <property type="protein sequence ID" value="KZP08523.1"/>
    <property type="molecule type" value="Genomic_DNA"/>
</dbReference>
<proteinExistence type="predicted"/>
<dbReference type="AlphaFoldDB" id="A0A165XGH7"/>
<reference evidence="1 2" key="1">
    <citation type="journal article" date="2016" name="Mol. Biol. Evol.">
        <title>Comparative Genomics of Early-Diverging Mushroom-Forming Fungi Provides Insights into the Origins of Lignocellulose Decay Capabilities.</title>
        <authorList>
            <person name="Nagy L.G."/>
            <person name="Riley R."/>
            <person name="Tritt A."/>
            <person name="Adam C."/>
            <person name="Daum C."/>
            <person name="Floudas D."/>
            <person name="Sun H."/>
            <person name="Yadav J.S."/>
            <person name="Pangilinan J."/>
            <person name="Larsson K.H."/>
            <person name="Matsuura K."/>
            <person name="Barry K."/>
            <person name="Labutti K."/>
            <person name="Kuo R."/>
            <person name="Ohm R.A."/>
            <person name="Bhattacharya S.S."/>
            <person name="Shirouzu T."/>
            <person name="Yoshinaga Y."/>
            <person name="Martin F.M."/>
            <person name="Grigoriev I.V."/>
            <person name="Hibbett D.S."/>
        </authorList>
    </citation>
    <scope>NUCLEOTIDE SEQUENCE [LARGE SCALE GENOMIC DNA]</scope>
    <source>
        <strain evidence="1 2">CBS 109695</strain>
    </source>
</reference>
<protein>
    <submittedName>
        <fullName evidence="1">Uncharacterized protein</fullName>
    </submittedName>
</protein>
<accession>A0A165XGH7</accession>
<evidence type="ECO:0000313" key="1">
    <source>
        <dbReference type="EMBL" id="KZP08523.1"/>
    </source>
</evidence>
<sequence length="103" mass="11532">MSRWNRKHPESSLKSVMGKIFSVIENSADVMEFIPDSPFPARTLVIALVSLLRLGVKISEAKSAVFEFAKQVADWLDQIQANLKGNKKGRFSRATIENLAPCR</sequence>
<dbReference type="STRING" id="436010.A0A165XGH7"/>
<name>A0A165XGH7_9AGAM</name>
<dbReference type="Proteomes" id="UP000076532">
    <property type="component" value="Unassembled WGS sequence"/>
</dbReference>
<keyword evidence="2" id="KW-1185">Reference proteome</keyword>
<organism evidence="1 2">
    <name type="scientific">Athelia psychrophila</name>
    <dbReference type="NCBI Taxonomy" id="1759441"/>
    <lineage>
        <taxon>Eukaryota</taxon>
        <taxon>Fungi</taxon>
        <taxon>Dikarya</taxon>
        <taxon>Basidiomycota</taxon>
        <taxon>Agaricomycotina</taxon>
        <taxon>Agaricomycetes</taxon>
        <taxon>Agaricomycetidae</taxon>
        <taxon>Atheliales</taxon>
        <taxon>Atheliaceae</taxon>
        <taxon>Athelia</taxon>
    </lineage>
</organism>